<evidence type="ECO:0000256" key="2">
    <source>
        <dbReference type="ARBA" id="ARBA00022679"/>
    </source>
</evidence>
<evidence type="ECO:0000256" key="5">
    <source>
        <dbReference type="ARBA" id="ARBA00022741"/>
    </source>
</evidence>
<evidence type="ECO:0000256" key="12">
    <source>
        <dbReference type="SAM" id="SignalP"/>
    </source>
</evidence>
<keyword evidence="7 10" id="KW-0067">ATP-binding</keyword>
<evidence type="ECO:0000256" key="9">
    <source>
        <dbReference type="ARBA" id="ARBA00023180"/>
    </source>
</evidence>
<keyword evidence="2" id="KW-0808">Transferase</keyword>
<name>A0A835H8S9_9MAGN</name>
<keyword evidence="16" id="KW-1185">Reference proteome</keyword>
<dbReference type="InterPro" id="IPR008271">
    <property type="entry name" value="Ser/Thr_kinase_AS"/>
</dbReference>
<dbReference type="InterPro" id="IPR011009">
    <property type="entry name" value="Kinase-like_dom_sf"/>
</dbReference>
<keyword evidence="11" id="KW-0812">Transmembrane</keyword>
<dbReference type="InterPro" id="IPR001245">
    <property type="entry name" value="Ser-Thr/Tyr_kinase_cat_dom"/>
</dbReference>
<reference evidence="15 16" key="1">
    <citation type="submission" date="2020-10" db="EMBL/GenBank/DDBJ databases">
        <title>The Coptis chinensis genome and diversification of protoberbering-type alkaloids.</title>
        <authorList>
            <person name="Wang B."/>
            <person name="Shu S."/>
            <person name="Song C."/>
            <person name="Liu Y."/>
        </authorList>
    </citation>
    <scope>NUCLEOTIDE SEQUENCE [LARGE SCALE GENOMIC DNA]</scope>
    <source>
        <strain evidence="15">HL-2020</strain>
        <tissue evidence="15">Leaf</tissue>
    </source>
</reference>
<feature type="signal peptide" evidence="12">
    <location>
        <begin position="1"/>
        <end position="19"/>
    </location>
</feature>
<dbReference type="Pfam" id="PF01657">
    <property type="entry name" value="Stress-antifung"/>
    <property type="match status" value="2"/>
</dbReference>
<feature type="transmembrane region" description="Helical" evidence="11">
    <location>
        <begin position="283"/>
        <end position="310"/>
    </location>
</feature>
<sequence length="672" mass="74917">MRNPLFVLFFLSLRQLTFSYEEARFKHCGTSSSSRYTANSTFLKNLNEAFNILRNNTALTNFNATTIVGDGTEPVTALALCRGDLTPSVCQPCIKAATTDIFELCPNQPTDSELWYNFCMIRYSSENFLTIPDNNILMLIWDGRDAPKPDIYNEKVQEVAQNLSISAGASKERYALGWTSLSNTEKLYGYQECTRDLSSEDCTNCLIIAKKNIETCCLGKWAGWIATPSCAIRFNIDPIYNESTVSAPEIYTANDLATPPTLSPPPPLHIPSGASDRNGGSGIIGLVLGVTVGGAMVLILVTGSLCLWFVKDKKRKKMMRRGSGIEVQDSDGQTTIMDDVMSFLFEFDILVMATENFSLSNQLGTGGFGSVYKGKMPNGEEIAVKKLAVGSNQGVEEFSNEVMLLLRMQHRNLVKLLGCCVQREDRMLVYEYLHNKSLDCFLFDKSKSAILDWSKRFNIIVGIARGLLYLHEDSQLRIIHRDIKASNILLDEQMYPKISDFGLARLFPDELSQVRTRRIAGTVGYMAPEYAVRGLLSVKSDVFSFGVLILEIISGRKNYDSQLEEHNKELLNLTWQLDREGRLMELVDVNIGSCPQPEVLKCIRIGLLCCQESIQERPVMSSILVMLSNESVTTPLPGRPAYYGSSADNTVEPFERSDSVNSSITFTELSGR</sequence>
<accession>A0A835H8S9</accession>
<keyword evidence="8" id="KW-0675">Receptor</keyword>
<dbReference type="Gene3D" id="1.10.510.10">
    <property type="entry name" value="Transferase(Phosphotransferase) domain 1"/>
    <property type="match status" value="1"/>
</dbReference>
<dbReference type="PROSITE" id="PS00108">
    <property type="entry name" value="PROTEIN_KINASE_ST"/>
    <property type="match status" value="1"/>
</dbReference>
<evidence type="ECO:0000256" key="10">
    <source>
        <dbReference type="PROSITE-ProRule" id="PRU10141"/>
    </source>
</evidence>
<keyword evidence="9" id="KW-0325">Glycoprotein</keyword>
<dbReference type="FunFam" id="3.30.200.20:FF:001238">
    <property type="entry name" value="Os08g0179000 protein"/>
    <property type="match status" value="1"/>
</dbReference>
<dbReference type="PROSITE" id="PS50011">
    <property type="entry name" value="PROTEIN_KINASE_DOM"/>
    <property type="match status" value="1"/>
</dbReference>
<evidence type="ECO:0000256" key="3">
    <source>
        <dbReference type="ARBA" id="ARBA00022729"/>
    </source>
</evidence>
<evidence type="ECO:0000313" key="16">
    <source>
        <dbReference type="Proteomes" id="UP000631114"/>
    </source>
</evidence>
<dbReference type="Pfam" id="PF07714">
    <property type="entry name" value="PK_Tyr_Ser-Thr"/>
    <property type="match status" value="1"/>
</dbReference>
<dbReference type="Gene3D" id="3.30.430.20">
    <property type="entry name" value="Gnk2 domain, C-X8-C-X2-C motif"/>
    <property type="match status" value="2"/>
</dbReference>
<keyword evidence="1" id="KW-0723">Serine/threonine-protein kinase</keyword>
<evidence type="ECO:0000256" key="7">
    <source>
        <dbReference type="ARBA" id="ARBA00022840"/>
    </source>
</evidence>
<dbReference type="CDD" id="cd23509">
    <property type="entry name" value="Gnk2-like"/>
    <property type="match status" value="2"/>
</dbReference>
<dbReference type="GO" id="GO:0005524">
    <property type="term" value="F:ATP binding"/>
    <property type="evidence" value="ECO:0007669"/>
    <property type="project" value="UniProtKB-UniRule"/>
</dbReference>
<dbReference type="FunFam" id="1.10.510.10:FF:001543">
    <property type="entry name" value="Cysteine-rich receptor-like protein kinase 41"/>
    <property type="match status" value="1"/>
</dbReference>
<evidence type="ECO:0000256" key="11">
    <source>
        <dbReference type="SAM" id="Phobius"/>
    </source>
</evidence>
<dbReference type="InterPro" id="IPR052059">
    <property type="entry name" value="CR_Ser/Thr_kinase"/>
</dbReference>
<feature type="chain" id="PRO_5032582271" evidence="12">
    <location>
        <begin position="20"/>
        <end position="672"/>
    </location>
</feature>
<evidence type="ECO:0000256" key="8">
    <source>
        <dbReference type="ARBA" id="ARBA00023170"/>
    </source>
</evidence>
<keyword evidence="11" id="KW-1133">Transmembrane helix</keyword>
<keyword evidence="4" id="KW-0677">Repeat</keyword>
<dbReference type="Proteomes" id="UP000631114">
    <property type="component" value="Unassembled WGS sequence"/>
</dbReference>
<dbReference type="SMART" id="SM00220">
    <property type="entry name" value="S_TKc"/>
    <property type="match status" value="1"/>
</dbReference>
<dbReference type="GO" id="GO:0004674">
    <property type="term" value="F:protein serine/threonine kinase activity"/>
    <property type="evidence" value="ECO:0007669"/>
    <property type="project" value="UniProtKB-KW"/>
</dbReference>
<comment type="caution">
    <text evidence="15">The sequence shown here is derived from an EMBL/GenBank/DDBJ whole genome shotgun (WGS) entry which is preliminary data.</text>
</comment>
<feature type="domain" description="Gnk2-homologous" evidence="14">
    <location>
        <begin position="134"/>
        <end position="239"/>
    </location>
</feature>
<dbReference type="EMBL" id="JADFTS010000008">
    <property type="protein sequence ID" value="KAF9593832.1"/>
    <property type="molecule type" value="Genomic_DNA"/>
</dbReference>
<evidence type="ECO:0000313" key="15">
    <source>
        <dbReference type="EMBL" id="KAF9593832.1"/>
    </source>
</evidence>
<protein>
    <submittedName>
        <fullName evidence="15">Uncharacterized protein</fullName>
    </submittedName>
</protein>
<feature type="domain" description="Protein kinase" evidence="13">
    <location>
        <begin position="357"/>
        <end position="632"/>
    </location>
</feature>
<evidence type="ECO:0000259" key="14">
    <source>
        <dbReference type="PROSITE" id="PS51473"/>
    </source>
</evidence>
<gene>
    <name evidence="15" type="ORF">IFM89_025617</name>
</gene>
<proteinExistence type="predicted"/>
<feature type="binding site" evidence="10">
    <location>
        <position position="386"/>
    </location>
    <ligand>
        <name>ATP</name>
        <dbReference type="ChEBI" id="CHEBI:30616"/>
    </ligand>
</feature>
<dbReference type="PANTHER" id="PTHR47973">
    <property type="entry name" value="CYSTEINE-RICH RECEPTOR-LIKE PROTEIN KINASE 3"/>
    <property type="match status" value="1"/>
</dbReference>
<dbReference type="InterPro" id="IPR000719">
    <property type="entry name" value="Prot_kinase_dom"/>
</dbReference>
<keyword evidence="3 12" id="KW-0732">Signal</keyword>
<dbReference type="AlphaFoldDB" id="A0A835H8S9"/>
<dbReference type="SUPFAM" id="SSF56112">
    <property type="entry name" value="Protein kinase-like (PK-like)"/>
    <property type="match status" value="1"/>
</dbReference>
<organism evidence="15 16">
    <name type="scientific">Coptis chinensis</name>
    <dbReference type="NCBI Taxonomy" id="261450"/>
    <lineage>
        <taxon>Eukaryota</taxon>
        <taxon>Viridiplantae</taxon>
        <taxon>Streptophyta</taxon>
        <taxon>Embryophyta</taxon>
        <taxon>Tracheophyta</taxon>
        <taxon>Spermatophyta</taxon>
        <taxon>Magnoliopsida</taxon>
        <taxon>Ranunculales</taxon>
        <taxon>Ranunculaceae</taxon>
        <taxon>Coptidoideae</taxon>
        <taxon>Coptis</taxon>
    </lineage>
</organism>
<evidence type="ECO:0000256" key="6">
    <source>
        <dbReference type="ARBA" id="ARBA00022777"/>
    </source>
</evidence>
<keyword evidence="6" id="KW-0418">Kinase</keyword>
<dbReference type="OrthoDB" id="1703116at2759"/>
<dbReference type="InterPro" id="IPR017441">
    <property type="entry name" value="Protein_kinase_ATP_BS"/>
</dbReference>
<keyword evidence="5 10" id="KW-0547">Nucleotide-binding</keyword>
<evidence type="ECO:0000256" key="1">
    <source>
        <dbReference type="ARBA" id="ARBA00022527"/>
    </source>
</evidence>
<evidence type="ECO:0000256" key="4">
    <source>
        <dbReference type="ARBA" id="ARBA00022737"/>
    </source>
</evidence>
<keyword evidence="11" id="KW-0472">Membrane</keyword>
<dbReference type="PROSITE" id="PS00107">
    <property type="entry name" value="PROTEIN_KINASE_ATP"/>
    <property type="match status" value="1"/>
</dbReference>
<dbReference type="CDD" id="cd14066">
    <property type="entry name" value="STKc_IRAK"/>
    <property type="match status" value="1"/>
</dbReference>
<dbReference type="InterPro" id="IPR038408">
    <property type="entry name" value="GNK2_sf"/>
</dbReference>
<dbReference type="PROSITE" id="PS51473">
    <property type="entry name" value="GNK2"/>
    <property type="match status" value="2"/>
</dbReference>
<feature type="domain" description="Gnk2-homologous" evidence="14">
    <location>
        <begin position="23"/>
        <end position="128"/>
    </location>
</feature>
<dbReference type="Gene3D" id="3.30.200.20">
    <property type="entry name" value="Phosphorylase Kinase, domain 1"/>
    <property type="match status" value="1"/>
</dbReference>
<evidence type="ECO:0000259" key="13">
    <source>
        <dbReference type="PROSITE" id="PS50011"/>
    </source>
</evidence>
<dbReference type="InterPro" id="IPR002902">
    <property type="entry name" value="GNK2"/>
</dbReference>